<feature type="compositionally biased region" description="Acidic residues" evidence="1">
    <location>
        <begin position="83"/>
        <end position="93"/>
    </location>
</feature>
<proteinExistence type="predicted"/>
<dbReference type="PANTHER" id="PTHR47020">
    <property type="entry name" value="HILLARIN"/>
    <property type="match status" value="1"/>
</dbReference>
<reference evidence="3 4" key="1">
    <citation type="submission" date="2024-04" db="EMBL/GenBank/DDBJ databases">
        <authorList>
            <person name="Rising A."/>
            <person name="Reimegard J."/>
            <person name="Sonavane S."/>
            <person name="Akerstrom W."/>
            <person name="Nylinder S."/>
            <person name="Hedman E."/>
            <person name="Kallberg Y."/>
        </authorList>
    </citation>
    <scope>NUCLEOTIDE SEQUENCE [LARGE SCALE GENOMIC DNA]</scope>
</reference>
<gene>
    <name evidence="3" type="ORF">LARSCL_LOCUS16890</name>
</gene>
<dbReference type="Proteomes" id="UP001497382">
    <property type="component" value="Unassembled WGS sequence"/>
</dbReference>
<dbReference type="InterPro" id="IPR038765">
    <property type="entry name" value="Papain-like_cys_pep_sf"/>
</dbReference>
<evidence type="ECO:0000259" key="2">
    <source>
        <dbReference type="SMART" id="SM00460"/>
    </source>
</evidence>
<feature type="region of interest" description="Disordered" evidence="1">
    <location>
        <begin position="779"/>
        <end position="811"/>
    </location>
</feature>
<feature type="compositionally biased region" description="Basic residues" evidence="1">
    <location>
        <begin position="800"/>
        <end position="811"/>
    </location>
</feature>
<feature type="domain" description="Transglutaminase-like" evidence="2">
    <location>
        <begin position="398"/>
        <end position="476"/>
    </location>
</feature>
<dbReference type="InterPro" id="IPR056564">
    <property type="entry name" value="Ig-like_KY"/>
</dbReference>
<evidence type="ECO:0000313" key="4">
    <source>
        <dbReference type="Proteomes" id="UP001497382"/>
    </source>
</evidence>
<accession>A0AAV2B5D3</accession>
<keyword evidence="4" id="KW-1185">Reference proteome</keyword>
<dbReference type="EMBL" id="CAXIEN010000274">
    <property type="protein sequence ID" value="CAL1291096.1"/>
    <property type="molecule type" value="Genomic_DNA"/>
</dbReference>
<dbReference type="Gene3D" id="3.10.620.30">
    <property type="match status" value="1"/>
</dbReference>
<evidence type="ECO:0000256" key="1">
    <source>
        <dbReference type="SAM" id="MobiDB-lite"/>
    </source>
</evidence>
<dbReference type="Pfam" id="PF23265">
    <property type="entry name" value="Ig-like_KY"/>
    <property type="match status" value="2"/>
</dbReference>
<dbReference type="PANTHER" id="PTHR47020:SF1">
    <property type="entry name" value="HILLARIN"/>
    <property type="match status" value="1"/>
</dbReference>
<feature type="compositionally biased region" description="Basic and acidic residues" evidence="1">
    <location>
        <begin position="787"/>
        <end position="799"/>
    </location>
</feature>
<name>A0AAV2B5D3_9ARAC</name>
<comment type="caution">
    <text evidence="3">The sequence shown here is derived from an EMBL/GenBank/DDBJ whole genome shotgun (WGS) entry which is preliminary data.</text>
</comment>
<dbReference type="InterPro" id="IPR053041">
    <property type="entry name" value="Transglut-like_Superfamily_Mod"/>
</dbReference>
<dbReference type="SUPFAM" id="SSF54001">
    <property type="entry name" value="Cysteine proteinases"/>
    <property type="match status" value="1"/>
</dbReference>
<dbReference type="InterPro" id="IPR002931">
    <property type="entry name" value="Transglutaminase-like"/>
</dbReference>
<feature type="region of interest" description="Disordered" evidence="1">
    <location>
        <begin position="83"/>
        <end position="108"/>
    </location>
</feature>
<dbReference type="Pfam" id="PF01841">
    <property type="entry name" value="Transglut_core"/>
    <property type="match status" value="1"/>
</dbReference>
<sequence length="811" mass="93243">MKVGVMGCGGSRATRLVSPLSKAVISWNSASQQPTALQIKERLRFMSTKDASVQVGTAPSLADKIIQTDAVHFTEEDLETLLEDDAEEPEITDNETQTNMASNPIGGDNVKSVLMQTDNEKTGSVKYFHKRQLVDTQEFNIITIDIGVQAVKPLSDHCTQTSVVLFLQTYRISLMEFESAGWRLDYTSKSGKKLGIVANKRLSKMADFESQTDPVTRALAANAAGIEPNVFSQMDSISPIAHIHKELGNTGFKSSQVSKSAIHESIARLLEDVEDSMRSDSEIDGRFLGYNEPLVVKCDAGIQTDNDPITDEAPEFAARPPPCKKKEMIPCMSIFKETDRRALDVPEAALVNIRSLVKYLTAECENDIHKVRAFFRWIADNIVYDWRYMDIKLTAEEVFQRREGVCKDYCKLFSEMCRYIPSSKNRLSGIRVKTLNGFAKGYDYRPGHQFVPGEDVTHAWNAVFIYGAWRFIDTTWGTGFTDHTGKFQQKLNEHFFLTDPDTMIWTHYPYDEMENNYSRWQLLDVTVSLEEFNALPKVTPYFFDYNMKIRSRPQNPVVFKVHKEVKIAAHEPMRWKYKLYAADEIENASLNNYVFCQLKEDRLVGSFAVTPPVEGRYYFKVYAKPEHEMKEETNLHNVVIFLLDCLVAKKYIQPYPHNEVPWGPTQCFYDYKMKMINQSGPMIVTWGGKRKLILEVKDVMLITYQLLDVEGIEMDPKDTVRREDKENRVNFTFTPQRVGMYKFLLFGMPKPKQKGKWRLPLLASYLIDCKFTRQLYDEDFPPPQVKVPEKEEQKPDPPKKEKKKIKIAFLR</sequence>
<dbReference type="SMART" id="SM00460">
    <property type="entry name" value="TGc"/>
    <property type="match status" value="1"/>
</dbReference>
<dbReference type="AlphaFoldDB" id="A0AAV2B5D3"/>
<evidence type="ECO:0000313" key="3">
    <source>
        <dbReference type="EMBL" id="CAL1291096.1"/>
    </source>
</evidence>
<protein>
    <recommendedName>
        <fullName evidence="2">Transglutaminase-like domain-containing protein</fullName>
    </recommendedName>
</protein>
<organism evidence="3 4">
    <name type="scientific">Larinioides sclopetarius</name>
    <dbReference type="NCBI Taxonomy" id="280406"/>
    <lineage>
        <taxon>Eukaryota</taxon>
        <taxon>Metazoa</taxon>
        <taxon>Ecdysozoa</taxon>
        <taxon>Arthropoda</taxon>
        <taxon>Chelicerata</taxon>
        <taxon>Arachnida</taxon>
        <taxon>Araneae</taxon>
        <taxon>Araneomorphae</taxon>
        <taxon>Entelegynae</taxon>
        <taxon>Araneoidea</taxon>
        <taxon>Araneidae</taxon>
        <taxon>Larinioides</taxon>
    </lineage>
</organism>